<dbReference type="CDD" id="cd03216">
    <property type="entry name" value="ABC_Carb_Monos_I"/>
    <property type="match status" value="1"/>
</dbReference>
<dbReference type="PROSITE" id="PS50893">
    <property type="entry name" value="ABC_TRANSPORTER_2"/>
    <property type="match status" value="2"/>
</dbReference>
<protein>
    <submittedName>
        <fullName evidence="5">Simple sugar transport system ATP-binding protein</fullName>
    </submittedName>
</protein>
<name>A0A840AJ22_9HYPH</name>
<feature type="domain" description="ABC transporter" evidence="4">
    <location>
        <begin position="269"/>
        <end position="514"/>
    </location>
</feature>
<reference evidence="5 6" key="1">
    <citation type="submission" date="2020-08" db="EMBL/GenBank/DDBJ databases">
        <title>Genomic Encyclopedia of Type Strains, Phase IV (KMG-IV): sequencing the most valuable type-strain genomes for metagenomic binning, comparative biology and taxonomic classification.</title>
        <authorList>
            <person name="Goeker M."/>
        </authorList>
    </citation>
    <scope>NUCLEOTIDE SEQUENCE [LARGE SCALE GENOMIC DNA]</scope>
    <source>
        <strain evidence="5 6">DSM 25966</strain>
    </source>
</reference>
<dbReference type="InterPro" id="IPR017871">
    <property type="entry name" value="ABC_transporter-like_CS"/>
</dbReference>
<keyword evidence="5" id="KW-0813">Transport</keyword>
<dbReference type="GO" id="GO:0016887">
    <property type="term" value="F:ATP hydrolysis activity"/>
    <property type="evidence" value="ECO:0007669"/>
    <property type="project" value="InterPro"/>
</dbReference>
<comment type="similarity">
    <text evidence="1">Belongs to the ABC transporter superfamily.</text>
</comment>
<evidence type="ECO:0000256" key="3">
    <source>
        <dbReference type="ARBA" id="ARBA00022840"/>
    </source>
</evidence>
<keyword evidence="2" id="KW-0547">Nucleotide-binding</keyword>
<dbReference type="PROSITE" id="PS00211">
    <property type="entry name" value="ABC_TRANSPORTER_1"/>
    <property type="match status" value="2"/>
</dbReference>
<dbReference type="InterPro" id="IPR003593">
    <property type="entry name" value="AAA+_ATPase"/>
</dbReference>
<dbReference type="CDD" id="cd03215">
    <property type="entry name" value="ABC_Carb_Monos_II"/>
    <property type="match status" value="1"/>
</dbReference>
<dbReference type="InterPro" id="IPR003439">
    <property type="entry name" value="ABC_transporter-like_ATP-bd"/>
</dbReference>
<dbReference type="AlphaFoldDB" id="A0A840AJ22"/>
<sequence length="535" mass="56962">MQQSQSAGRSRPDTAPLLEAVGITKRFGAFTANDHVDFAIRKGEIHALLGENGAGKSTLVKIIYGSLQPTEGELRWKGEPVVIPSPSAARRLGIGMVFQHFSLFEALTVTENIALALSGRHNMVELAREISKVSAEYGLPLNPSSRIVDLSVGERQRVEIVRCLLQNPELLIMDEPTSVLTPQEADDLFVTLDKLIAKGCAVLYISHRLEEVKQICHHATILRLGKVVGECDPQKETAARLASLMVGTEVHALQTDTPVPVASKSRFVVRGLSLPEPGPFAVALKDIQLDVRAGEIVGIAGIAGNGQGELFEALSGERLAGSADTVIIDGHPAGRLGITARRRLGAAFVPEERNGHGAVPRLALSENVLLTRHATGDQLLRAGVIDFGGMRTLAERIGRSFDVRKSKTDPDAGSLSGGNLQKFIVGREIDRQPGVLIVSQPTWGVDAGAAALIRQALVDLARSGSAVIVISQDLDEIFSIADRIAVISRGHLSEPVPARQTSREEIGLKMGGLGEGIRTAVNAGGKGEGPHAHHS</sequence>
<dbReference type="InterPro" id="IPR027417">
    <property type="entry name" value="P-loop_NTPase"/>
</dbReference>
<accession>A0A840AJ22</accession>
<evidence type="ECO:0000256" key="2">
    <source>
        <dbReference type="ARBA" id="ARBA00022741"/>
    </source>
</evidence>
<dbReference type="SMART" id="SM00382">
    <property type="entry name" value="AAA"/>
    <property type="match status" value="1"/>
</dbReference>
<dbReference type="PANTHER" id="PTHR43790:SF4">
    <property type="entry name" value="GUANOSINE IMPORT ATP-BINDING PROTEIN NUPO"/>
    <property type="match status" value="1"/>
</dbReference>
<dbReference type="GO" id="GO:0005524">
    <property type="term" value="F:ATP binding"/>
    <property type="evidence" value="ECO:0007669"/>
    <property type="project" value="UniProtKB-KW"/>
</dbReference>
<keyword evidence="5" id="KW-0762">Sugar transport</keyword>
<evidence type="ECO:0000313" key="5">
    <source>
        <dbReference type="EMBL" id="MBB3929562.1"/>
    </source>
</evidence>
<comment type="caution">
    <text evidence="5">The sequence shown here is derived from an EMBL/GenBank/DDBJ whole genome shotgun (WGS) entry which is preliminary data.</text>
</comment>
<proteinExistence type="inferred from homology"/>
<dbReference type="Gene3D" id="3.40.50.300">
    <property type="entry name" value="P-loop containing nucleotide triphosphate hydrolases"/>
    <property type="match status" value="2"/>
</dbReference>
<evidence type="ECO:0000256" key="1">
    <source>
        <dbReference type="ARBA" id="ARBA00005417"/>
    </source>
</evidence>
<dbReference type="InterPro" id="IPR050107">
    <property type="entry name" value="ABC_carbohydrate_import_ATPase"/>
</dbReference>
<feature type="domain" description="ABC transporter" evidence="4">
    <location>
        <begin position="18"/>
        <end position="249"/>
    </location>
</feature>
<evidence type="ECO:0000259" key="4">
    <source>
        <dbReference type="PROSITE" id="PS50893"/>
    </source>
</evidence>
<dbReference type="SUPFAM" id="SSF52540">
    <property type="entry name" value="P-loop containing nucleoside triphosphate hydrolases"/>
    <property type="match status" value="2"/>
</dbReference>
<dbReference type="RefSeq" id="WP_380146942.1">
    <property type="nucleotide sequence ID" value="NZ_JACIDS010000001.1"/>
</dbReference>
<keyword evidence="6" id="KW-1185">Reference proteome</keyword>
<dbReference type="Pfam" id="PF00005">
    <property type="entry name" value="ABC_tran"/>
    <property type="match status" value="2"/>
</dbReference>
<evidence type="ECO:0000313" key="6">
    <source>
        <dbReference type="Proteomes" id="UP000553963"/>
    </source>
</evidence>
<gene>
    <name evidence="5" type="ORF">GGR25_000581</name>
</gene>
<dbReference type="EMBL" id="JACIDS010000001">
    <property type="protein sequence ID" value="MBB3929562.1"/>
    <property type="molecule type" value="Genomic_DNA"/>
</dbReference>
<keyword evidence="3 5" id="KW-0067">ATP-binding</keyword>
<dbReference type="Proteomes" id="UP000553963">
    <property type="component" value="Unassembled WGS sequence"/>
</dbReference>
<organism evidence="5 6">
    <name type="scientific">Kaistia hirudinis</name>
    <dbReference type="NCBI Taxonomy" id="1293440"/>
    <lineage>
        <taxon>Bacteria</taxon>
        <taxon>Pseudomonadati</taxon>
        <taxon>Pseudomonadota</taxon>
        <taxon>Alphaproteobacteria</taxon>
        <taxon>Hyphomicrobiales</taxon>
        <taxon>Kaistiaceae</taxon>
        <taxon>Kaistia</taxon>
    </lineage>
</organism>
<dbReference type="PANTHER" id="PTHR43790">
    <property type="entry name" value="CARBOHYDRATE TRANSPORT ATP-BINDING PROTEIN MG119-RELATED"/>
    <property type="match status" value="1"/>
</dbReference>